<evidence type="ECO:0000313" key="2">
    <source>
        <dbReference type="Proteomes" id="UP000805193"/>
    </source>
</evidence>
<gene>
    <name evidence="1" type="ORF">HPB47_017743</name>
</gene>
<organism evidence="1 2">
    <name type="scientific">Ixodes persulcatus</name>
    <name type="common">Taiga tick</name>
    <dbReference type="NCBI Taxonomy" id="34615"/>
    <lineage>
        <taxon>Eukaryota</taxon>
        <taxon>Metazoa</taxon>
        <taxon>Ecdysozoa</taxon>
        <taxon>Arthropoda</taxon>
        <taxon>Chelicerata</taxon>
        <taxon>Arachnida</taxon>
        <taxon>Acari</taxon>
        <taxon>Parasitiformes</taxon>
        <taxon>Ixodida</taxon>
        <taxon>Ixodoidea</taxon>
        <taxon>Ixodidae</taxon>
        <taxon>Ixodinae</taxon>
        <taxon>Ixodes</taxon>
    </lineage>
</organism>
<protein>
    <submittedName>
        <fullName evidence="1">Uncharacterized protein</fullName>
    </submittedName>
</protein>
<proteinExistence type="predicted"/>
<sequence>MWSAPASHGANGWRLDCLTPQIFMPEPPRTSYHFAMFPTTILWPCKEDPALAYGHICIPKLQGIESPHKAYPSEASQHKSSPRLKKTSQSTKPTMNLQSSQTPTAAPVVYLPATSFLQRRE</sequence>
<name>A0AC60QNI7_IXOPE</name>
<accession>A0AC60QNI7</accession>
<keyword evidence="2" id="KW-1185">Reference proteome</keyword>
<dbReference type="Proteomes" id="UP000805193">
    <property type="component" value="Unassembled WGS sequence"/>
</dbReference>
<dbReference type="EMBL" id="JABSTQ010006706">
    <property type="protein sequence ID" value="KAG0436821.1"/>
    <property type="molecule type" value="Genomic_DNA"/>
</dbReference>
<reference evidence="1 2" key="1">
    <citation type="journal article" date="2020" name="Cell">
        <title>Large-Scale Comparative Analyses of Tick Genomes Elucidate Their Genetic Diversity and Vector Capacities.</title>
        <authorList>
            <consortium name="Tick Genome and Microbiome Consortium (TIGMIC)"/>
            <person name="Jia N."/>
            <person name="Wang J."/>
            <person name="Shi W."/>
            <person name="Du L."/>
            <person name="Sun Y."/>
            <person name="Zhan W."/>
            <person name="Jiang J.F."/>
            <person name="Wang Q."/>
            <person name="Zhang B."/>
            <person name="Ji P."/>
            <person name="Bell-Sakyi L."/>
            <person name="Cui X.M."/>
            <person name="Yuan T.T."/>
            <person name="Jiang B.G."/>
            <person name="Yang W.F."/>
            <person name="Lam T.T."/>
            <person name="Chang Q.C."/>
            <person name="Ding S.J."/>
            <person name="Wang X.J."/>
            <person name="Zhu J.G."/>
            <person name="Ruan X.D."/>
            <person name="Zhao L."/>
            <person name="Wei J.T."/>
            <person name="Ye R.Z."/>
            <person name="Que T.C."/>
            <person name="Du C.H."/>
            <person name="Zhou Y.H."/>
            <person name="Cheng J.X."/>
            <person name="Dai P.F."/>
            <person name="Guo W.B."/>
            <person name="Han X.H."/>
            <person name="Huang E.J."/>
            <person name="Li L.F."/>
            <person name="Wei W."/>
            <person name="Gao Y.C."/>
            <person name="Liu J.Z."/>
            <person name="Shao H.Z."/>
            <person name="Wang X."/>
            <person name="Wang C.C."/>
            <person name="Yang T.C."/>
            <person name="Huo Q.B."/>
            <person name="Li W."/>
            <person name="Chen H.Y."/>
            <person name="Chen S.E."/>
            <person name="Zhou L.G."/>
            <person name="Ni X.B."/>
            <person name="Tian J.H."/>
            <person name="Sheng Y."/>
            <person name="Liu T."/>
            <person name="Pan Y.S."/>
            <person name="Xia L.Y."/>
            <person name="Li J."/>
            <person name="Zhao F."/>
            <person name="Cao W.C."/>
        </authorList>
    </citation>
    <scope>NUCLEOTIDE SEQUENCE [LARGE SCALE GENOMIC DNA]</scope>
    <source>
        <strain evidence="1">Iper-2018</strain>
    </source>
</reference>
<evidence type="ECO:0000313" key="1">
    <source>
        <dbReference type="EMBL" id="KAG0436821.1"/>
    </source>
</evidence>
<comment type="caution">
    <text evidence="1">The sequence shown here is derived from an EMBL/GenBank/DDBJ whole genome shotgun (WGS) entry which is preliminary data.</text>
</comment>